<dbReference type="EMBL" id="CP061510">
    <property type="protein sequence ID" value="QSB45037.1"/>
    <property type="molecule type" value="Genomic_DNA"/>
</dbReference>
<evidence type="ECO:0000256" key="3">
    <source>
        <dbReference type="ARBA" id="ARBA00022989"/>
    </source>
</evidence>
<evidence type="ECO:0000256" key="2">
    <source>
        <dbReference type="ARBA" id="ARBA00022692"/>
    </source>
</evidence>
<dbReference type="RefSeq" id="WP_205443422.1">
    <property type="nucleotide sequence ID" value="NZ_CP061510.1"/>
</dbReference>
<keyword evidence="4 5" id="KW-0472">Membrane</keyword>
<dbReference type="InterPro" id="IPR007016">
    <property type="entry name" value="O-antigen_ligase-rel_domated"/>
</dbReference>
<keyword evidence="7" id="KW-0436">Ligase</keyword>
<keyword evidence="2 5" id="KW-0812">Transmembrane</keyword>
<dbReference type="InterPro" id="IPR051533">
    <property type="entry name" value="WaaL-like"/>
</dbReference>
<keyword evidence="8" id="KW-1185">Reference proteome</keyword>
<evidence type="ECO:0000256" key="4">
    <source>
        <dbReference type="ARBA" id="ARBA00023136"/>
    </source>
</evidence>
<evidence type="ECO:0000256" key="1">
    <source>
        <dbReference type="ARBA" id="ARBA00004141"/>
    </source>
</evidence>
<evidence type="ECO:0000313" key="8">
    <source>
        <dbReference type="Proteomes" id="UP000663637"/>
    </source>
</evidence>
<evidence type="ECO:0000313" key="7">
    <source>
        <dbReference type="EMBL" id="QSB45037.1"/>
    </source>
</evidence>
<dbReference type="Pfam" id="PF04932">
    <property type="entry name" value="Wzy_C"/>
    <property type="match status" value="1"/>
</dbReference>
<feature type="transmembrane region" description="Helical" evidence="5">
    <location>
        <begin position="315"/>
        <end position="332"/>
    </location>
</feature>
<feature type="transmembrane region" description="Helical" evidence="5">
    <location>
        <begin position="22"/>
        <end position="40"/>
    </location>
</feature>
<comment type="subcellular location">
    <subcellularLocation>
        <location evidence="1">Membrane</location>
        <topology evidence="1">Multi-pass membrane protein</topology>
    </subcellularLocation>
</comment>
<feature type="transmembrane region" description="Helical" evidence="5">
    <location>
        <begin position="186"/>
        <end position="205"/>
    </location>
</feature>
<accession>A0ABX7KCG0</accession>
<dbReference type="GO" id="GO:0016874">
    <property type="term" value="F:ligase activity"/>
    <property type="evidence" value="ECO:0007669"/>
    <property type="project" value="UniProtKB-KW"/>
</dbReference>
<evidence type="ECO:0000259" key="6">
    <source>
        <dbReference type="Pfam" id="PF04932"/>
    </source>
</evidence>
<dbReference type="Proteomes" id="UP000663637">
    <property type="component" value="Chromosome"/>
</dbReference>
<feature type="transmembrane region" description="Helical" evidence="5">
    <location>
        <begin position="150"/>
        <end position="166"/>
    </location>
</feature>
<proteinExistence type="predicted"/>
<name>A0ABX7KCG0_9SPHN</name>
<sequence length="373" mass="40312">MSQIDRAAGFDGVWRPITMTPINAWGSIISLLVPLGVFLWGIQTDRQDLYRLLPVLMAFGAVSGLIGIVQIIGPPEGPFYFYRITNNGSAVGLFANRNHAAVLLACMFPLFATYSSAPNGTAQQQRLRQMLSLAGAMVTVPLILVTGSRSGLFVGLVGILFSAVIFTKPKQGRVVRTGKAKRRISITHLVGAVAVLFLGLVTVLLSKGDAITRIFAQSPGEDTRGTFWRLSLDIAQKYFPIGSGLGSFVEAYQINEPLSQLNPLYVNHAHNDWIELYLTLGLPGLGILAFALVAIGMRGLATWRAGITGRMHTRMGKLAAALIAMLAMASVTDYPLRTPSLMAFLMVCLLWLFADRSPDEASANWSNSAAEAE</sequence>
<reference evidence="7 8" key="1">
    <citation type="submission" date="2020-09" db="EMBL/GenBank/DDBJ databases">
        <title>Complete genome sequence of altererythrobacter flavus SS-21NJ, isolated from Dongying oil sludge in Shandong province.</title>
        <authorList>
            <person name="Sun S."/>
            <person name="Zhang Z."/>
        </authorList>
    </citation>
    <scope>NUCLEOTIDE SEQUENCE [LARGE SCALE GENOMIC DNA]</scope>
    <source>
        <strain evidence="7 8">SS-21NJ</strain>
    </source>
</reference>
<gene>
    <name evidence="7" type="ORF">IDJ81_02405</name>
</gene>
<feature type="transmembrane region" description="Helical" evidence="5">
    <location>
        <begin position="338"/>
        <end position="354"/>
    </location>
</feature>
<dbReference type="PANTHER" id="PTHR37422">
    <property type="entry name" value="TEICHURONIC ACID BIOSYNTHESIS PROTEIN TUAE"/>
    <property type="match status" value="1"/>
</dbReference>
<feature type="transmembrane region" description="Helical" evidence="5">
    <location>
        <begin position="52"/>
        <end position="73"/>
    </location>
</feature>
<dbReference type="PANTHER" id="PTHR37422:SF23">
    <property type="entry name" value="TEICHURONIC ACID BIOSYNTHESIS PROTEIN TUAE"/>
    <property type="match status" value="1"/>
</dbReference>
<evidence type="ECO:0000256" key="5">
    <source>
        <dbReference type="SAM" id="Phobius"/>
    </source>
</evidence>
<keyword evidence="3 5" id="KW-1133">Transmembrane helix</keyword>
<organism evidence="7 8">
    <name type="scientific">Tsuneonella flava</name>
    <dbReference type="NCBI Taxonomy" id="2055955"/>
    <lineage>
        <taxon>Bacteria</taxon>
        <taxon>Pseudomonadati</taxon>
        <taxon>Pseudomonadota</taxon>
        <taxon>Alphaproteobacteria</taxon>
        <taxon>Sphingomonadales</taxon>
        <taxon>Erythrobacteraceae</taxon>
        <taxon>Tsuneonella</taxon>
    </lineage>
</organism>
<protein>
    <submittedName>
        <fullName evidence="7">O-antigen ligase family protein</fullName>
    </submittedName>
</protein>
<feature type="domain" description="O-antigen ligase-related" evidence="6">
    <location>
        <begin position="141"/>
        <end position="288"/>
    </location>
</feature>
<feature type="transmembrane region" description="Helical" evidence="5">
    <location>
        <begin position="276"/>
        <end position="295"/>
    </location>
</feature>